<sequence>MYKRAQSIPLRHSASALGNNLAVLRPPDPKPPCSLSVVHGRGVSLLGLASESEAGRNVHSQRLLHCKEGGATARRAEPLQGGRGHCKEGGATARRAEPLQGGRGHCKEGGATADSTLIIQARWCVLVSRVLLVVTSRRGIQMYEEDGSAMLYWQALELPEALDTKVEFARGIAAVAGLYICVGVSSGCVLVYNIPPRGTNITLCNELYQHAHAISSISSETFGDLERTVDMVSADDGGVICTWKSGEDFTLIQKLPPYGCACTSVVMWRGIVTAAYGTGQIRVYDGTTGMLHADIDAHARWINSLDVAPATGWVLSGSEDSFVRIWKIGEMDQVDGIEVAHLHSECVKDVLVCGAQFCDTRGDSFAVTGYDLCEILCYVKT</sequence>
<dbReference type="Pfam" id="PF21031">
    <property type="entry name" value="WDR54"/>
    <property type="match status" value="2"/>
</dbReference>
<accession>A0A8C4QNI7</accession>
<dbReference type="PROSITE" id="PS50294">
    <property type="entry name" value="WD_REPEATS_REGION"/>
    <property type="match status" value="1"/>
</dbReference>
<evidence type="ECO:0000313" key="4">
    <source>
        <dbReference type="Proteomes" id="UP000694388"/>
    </source>
</evidence>
<dbReference type="GeneTree" id="ENSGT00390000014530"/>
<dbReference type="InterPro" id="IPR036322">
    <property type="entry name" value="WD40_repeat_dom_sf"/>
</dbReference>
<evidence type="ECO:0000313" key="3">
    <source>
        <dbReference type="Ensembl" id="ENSEBUP00000017544.1"/>
    </source>
</evidence>
<dbReference type="InterPro" id="IPR001680">
    <property type="entry name" value="WD40_rpt"/>
</dbReference>
<feature type="repeat" description="WD" evidence="1">
    <location>
        <begin position="295"/>
        <end position="328"/>
    </location>
</feature>
<reference evidence="3" key="2">
    <citation type="submission" date="2025-09" db="UniProtKB">
        <authorList>
            <consortium name="Ensembl"/>
        </authorList>
    </citation>
    <scope>IDENTIFICATION</scope>
</reference>
<reference evidence="3" key="1">
    <citation type="submission" date="2025-08" db="UniProtKB">
        <authorList>
            <consortium name="Ensembl"/>
        </authorList>
    </citation>
    <scope>IDENTIFICATION</scope>
</reference>
<dbReference type="AlphaFoldDB" id="A0A8C4QNI7"/>
<dbReference type="Ensembl" id="ENSEBUT00000018120.1">
    <property type="protein sequence ID" value="ENSEBUP00000017544.1"/>
    <property type="gene ID" value="ENSEBUG00000010965.1"/>
</dbReference>
<proteinExistence type="predicted"/>
<dbReference type="Gene3D" id="2.130.10.10">
    <property type="entry name" value="YVTN repeat-like/Quinoprotein amine dehydrogenase"/>
    <property type="match status" value="1"/>
</dbReference>
<feature type="domain" description="WD repeat-containing protein 54 beta-propeller" evidence="2">
    <location>
        <begin position="94"/>
        <end position="376"/>
    </location>
</feature>
<protein>
    <submittedName>
        <fullName evidence="3">WD repeat domain 54</fullName>
    </submittedName>
</protein>
<keyword evidence="1" id="KW-0853">WD repeat</keyword>
<dbReference type="InterPro" id="IPR049546">
    <property type="entry name" value="WDR54_beta_prop"/>
</dbReference>
<dbReference type="PROSITE" id="PS50082">
    <property type="entry name" value="WD_REPEATS_2"/>
    <property type="match status" value="1"/>
</dbReference>
<dbReference type="SMART" id="SM00320">
    <property type="entry name" value="WD40"/>
    <property type="match status" value="1"/>
</dbReference>
<dbReference type="InterPro" id="IPR015943">
    <property type="entry name" value="WD40/YVTN_repeat-like_dom_sf"/>
</dbReference>
<name>A0A8C4QNI7_EPTBU</name>
<evidence type="ECO:0000256" key="1">
    <source>
        <dbReference type="PROSITE-ProRule" id="PRU00221"/>
    </source>
</evidence>
<organism evidence="3 4">
    <name type="scientific">Eptatretus burgeri</name>
    <name type="common">Inshore hagfish</name>
    <dbReference type="NCBI Taxonomy" id="7764"/>
    <lineage>
        <taxon>Eukaryota</taxon>
        <taxon>Metazoa</taxon>
        <taxon>Chordata</taxon>
        <taxon>Craniata</taxon>
        <taxon>Vertebrata</taxon>
        <taxon>Cyclostomata</taxon>
        <taxon>Myxini</taxon>
        <taxon>Myxiniformes</taxon>
        <taxon>Myxinidae</taxon>
        <taxon>Eptatretinae</taxon>
        <taxon>Eptatretus</taxon>
    </lineage>
</organism>
<evidence type="ECO:0000259" key="2">
    <source>
        <dbReference type="Pfam" id="PF21031"/>
    </source>
</evidence>
<dbReference type="SUPFAM" id="SSF50978">
    <property type="entry name" value="WD40 repeat-like"/>
    <property type="match status" value="1"/>
</dbReference>
<dbReference type="Proteomes" id="UP000694388">
    <property type="component" value="Unplaced"/>
</dbReference>
<feature type="domain" description="WD repeat-containing protein 54 beta-propeller" evidence="2">
    <location>
        <begin position="1"/>
        <end position="71"/>
    </location>
</feature>
<dbReference type="OMA" id="WENYICV"/>
<keyword evidence="4" id="KW-1185">Reference proteome</keyword>